<name>A0A1X1TAH2_9MYCO</name>
<sequence length="347" mass="37249">MNPSEPYRVVQWSTGNIGTRALRALLDRDAFDVVGVHAFGADKVGRDAGELAGQSAVGITATDDADALIALRPDCVNYMPRAIDYELVLRMLRAGINVVTTGDFVTGTHHPVELPLLEEAARHGGATFLGTGFEPGFANVVAGFLTGACRRVHSVKLVETLDCTTYPVQDVWKVLGFGKPPRERVTHLDPATQRYGLGYFETLDMIATMLATELDAKEAFVEPAVLTRDLDLGWVRYAAGTAGGQRRTYRGLRNGRPVIELAICWTMSDDALDPQWTDPKGFSVVIEGTPRVDAVIRFGKPGEDVMTVLMDSTAIAAVNAIPFLCAAAPGVITPIDLPIIGSPGALD</sequence>
<dbReference type="CDD" id="cd24146">
    <property type="entry name" value="nat-AmDH_N_like"/>
    <property type="match status" value="1"/>
</dbReference>
<dbReference type="Proteomes" id="UP000467385">
    <property type="component" value="Chromosome"/>
</dbReference>
<dbReference type="STRING" id="44010.AWC00_14875"/>
<proteinExistence type="predicted"/>
<organism evidence="1 2">
    <name type="scientific">Mycobacterium conspicuum</name>
    <dbReference type="NCBI Taxonomy" id="44010"/>
    <lineage>
        <taxon>Bacteria</taxon>
        <taxon>Bacillati</taxon>
        <taxon>Actinomycetota</taxon>
        <taxon>Actinomycetes</taxon>
        <taxon>Mycobacteriales</taxon>
        <taxon>Mycobacteriaceae</taxon>
        <taxon>Mycobacterium</taxon>
    </lineage>
</organism>
<protein>
    <submittedName>
        <fullName evidence="1">Dihydrodipicolinate reductase</fullName>
    </submittedName>
</protein>
<evidence type="ECO:0000313" key="2">
    <source>
        <dbReference type="Proteomes" id="UP000467385"/>
    </source>
</evidence>
<dbReference type="EMBL" id="AP022613">
    <property type="protein sequence ID" value="BBZ37567.1"/>
    <property type="molecule type" value="Genomic_DNA"/>
</dbReference>
<gene>
    <name evidence="1" type="primary">dapB_1</name>
    <name evidence="1" type="ORF">MCNS_06300</name>
</gene>
<dbReference type="InterPro" id="IPR045760">
    <property type="entry name" value="DAP_DH_C"/>
</dbReference>
<dbReference type="Pfam" id="PF19328">
    <property type="entry name" value="DAP_DH_C"/>
    <property type="match status" value="1"/>
</dbReference>
<dbReference type="SUPFAM" id="SSF51735">
    <property type="entry name" value="NAD(P)-binding Rossmann-fold domains"/>
    <property type="match status" value="1"/>
</dbReference>
<accession>A0A1X1TAH2</accession>
<dbReference type="AlphaFoldDB" id="A0A1X1TAH2"/>
<reference evidence="1 2" key="1">
    <citation type="journal article" date="2019" name="Emerg. Microbes Infect.">
        <title>Comprehensive subspecies identification of 175 nontuberculous mycobacteria species based on 7547 genomic profiles.</title>
        <authorList>
            <person name="Matsumoto Y."/>
            <person name="Kinjo T."/>
            <person name="Motooka D."/>
            <person name="Nabeya D."/>
            <person name="Jung N."/>
            <person name="Uechi K."/>
            <person name="Horii T."/>
            <person name="Iida T."/>
            <person name="Fujita J."/>
            <person name="Nakamura S."/>
        </authorList>
    </citation>
    <scope>NUCLEOTIDE SEQUENCE [LARGE SCALE GENOMIC DNA]</scope>
    <source>
        <strain evidence="1 2">JCM 14738</strain>
    </source>
</reference>
<dbReference type="InterPro" id="IPR036291">
    <property type="entry name" value="NAD(P)-bd_dom_sf"/>
</dbReference>
<dbReference type="Gene3D" id="3.40.50.720">
    <property type="entry name" value="NAD(P)-binding Rossmann-like Domain"/>
    <property type="match status" value="1"/>
</dbReference>
<evidence type="ECO:0000313" key="1">
    <source>
        <dbReference type="EMBL" id="BBZ37567.1"/>
    </source>
</evidence>
<dbReference type="OrthoDB" id="4759936at2"/>
<keyword evidence="2" id="KW-1185">Reference proteome</keyword>